<name>A0AAV1X648_LUPLU</name>
<comment type="subcellular location">
    <subcellularLocation>
        <location evidence="1 6">Secreted</location>
    </subcellularLocation>
</comment>
<comment type="caution">
    <text evidence="7">The sequence shown here is derived from an EMBL/GenBank/DDBJ whole genome shotgun (WGS) entry which is preliminary data.</text>
</comment>
<evidence type="ECO:0000313" key="7">
    <source>
        <dbReference type="EMBL" id="CAL0317160.1"/>
    </source>
</evidence>
<keyword evidence="4 6" id="KW-0964">Secreted</keyword>
<dbReference type="AlphaFoldDB" id="A0AAV1X648"/>
<reference evidence="7 8" key="1">
    <citation type="submission" date="2024-03" db="EMBL/GenBank/DDBJ databases">
        <authorList>
            <person name="Martinez-Hernandez J."/>
        </authorList>
    </citation>
    <scope>NUCLEOTIDE SEQUENCE [LARGE SCALE GENOMIC DNA]</scope>
</reference>
<dbReference type="InterPro" id="IPR010264">
    <property type="entry name" value="Self-incomp_S1"/>
</dbReference>
<dbReference type="EMBL" id="CAXHTB010000012">
    <property type="protein sequence ID" value="CAL0317160.1"/>
    <property type="molecule type" value="Genomic_DNA"/>
</dbReference>
<evidence type="ECO:0000313" key="8">
    <source>
        <dbReference type="Proteomes" id="UP001497480"/>
    </source>
</evidence>
<keyword evidence="3 6" id="KW-0713">Self-incompatibility</keyword>
<evidence type="ECO:0000256" key="2">
    <source>
        <dbReference type="ARBA" id="ARBA00005581"/>
    </source>
</evidence>
<evidence type="ECO:0000256" key="4">
    <source>
        <dbReference type="ARBA" id="ARBA00022525"/>
    </source>
</evidence>
<dbReference type="PANTHER" id="PTHR31232:SF43">
    <property type="entry name" value="S-PROTEIN HOMOLOG 29-RELATED"/>
    <property type="match status" value="1"/>
</dbReference>
<accession>A0AAV1X648</accession>
<protein>
    <recommendedName>
        <fullName evidence="6">S-protein homolog</fullName>
    </recommendedName>
</protein>
<sequence>MDVVEAFYLIPKVHIGITNNITDLPLTLHCKDKARDDGVHTLQYGEVYHFGFKTDIFLERTLWFCLFTWNGESHHFDIYVAKRDECPNCNWVIGKAGPCKVLDNSNENCFPWDDKAQHEIQETKKLLIFNTTTQQEPSHSLEPLNSQGRE</sequence>
<dbReference type="PANTHER" id="PTHR31232">
    <property type="match status" value="1"/>
</dbReference>
<gene>
    <name evidence="7" type="ORF">LLUT_LOCUS18220</name>
</gene>
<organism evidence="7 8">
    <name type="scientific">Lupinus luteus</name>
    <name type="common">European yellow lupine</name>
    <dbReference type="NCBI Taxonomy" id="3873"/>
    <lineage>
        <taxon>Eukaryota</taxon>
        <taxon>Viridiplantae</taxon>
        <taxon>Streptophyta</taxon>
        <taxon>Embryophyta</taxon>
        <taxon>Tracheophyta</taxon>
        <taxon>Spermatophyta</taxon>
        <taxon>Magnoliopsida</taxon>
        <taxon>eudicotyledons</taxon>
        <taxon>Gunneridae</taxon>
        <taxon>Pentapetalae</taxon>
        <taxon>rosids</taxon>
        <taxon>fabids</taxon>
        <taxon>Fabales</taxon>
        <taxon>Fabaceae</taxon>
        <taxon>Papilionoideae</taxon>
        <taxon>50 kb inversion clade</taxon>
        <taxon>genistoids sensu lato</taxon>
        <taxon>core genistoids</taxon>
        <taxon>Genisteae</taxon>
        <taxon>Lupinus</taxon>
    </lineage>
</organism>
<evidence type="ECO:0000256" key="6">
    <source>
        <dbReference type="RuleBase" id="RU367044"/>
    </source>
</evidence>
<keyword evidence="5" id="KW-0732">Signal</keyword>
<evidence type="ECO:0000256" key="3">
    <source>
        <dbReference type="ARBA" id="ARBA00022471"/>
    </source>
</evidence>
<proteinExistence type="inferred from homology"/>
<dbReference type="Proteomes" id="UP001497480">
    <property type="component" value="Unassembled WGS sequence"/>
</dbReference>
<evidence type="ECO:0000256" key="5">
    <source>
        <dbReference type="ARBA" id="ARBA00022729"/>
    </source>
</evidence>
<dbReference type="GO" id="GO:0005576">
    <property type="term" value="C:extracellular region"/>
    <property type="evidence" value="ECO:0007669"/>
    <property type="project" value="UniProtKB-SubCell"/>
</dbReference>
<dbReference type="Pfam" id="PF05938">
    <property type="entry name" value="Self-incomp_S1"/>
    <property type="match status" value="1"/>
</dbReference>
<comment type="similarity">
    <text evidence="2 6">Belongs to the plant self-incompatibility (S1) protein family.</text>
</comment>
<dbReference type="GO" id="GO:0060320">
    <property type="term" value="P:rejection of self pollen"/>
    <property type="evidence" value="ECO:0007669"/>
    <property type="project" value="UniProtKB-KW"/>
</dbReference>
<evidence type="ECO:0000256" key="1">
    <source>
        <dbReference type="ARBA" id="ARBA00004613"/>
    </source>
</evidence>
<keyword evidence="8" id="KW-1185">Reference proteome</keyword>